<feature type="non-terminal residue" evidence="1">
    <location>
        <position position="1"/>
    </location>
</feature>
<proteinExistence type="predicted"/>
<dbReference type="EMBL" id="JAAGNN010000023">
    <property type="protein sequence ID" value="KAF4073529.1"/>
    <property type="molecule type" value="Genomic_DNA"/>
</dbReference>
<sequence length="82" mass="9317">MWKVDRLTKWEEAEGLGCYFTVGRNQFIIINTVYSAGTRSGPFISSHHEESCTERLRLNLDVVELILGLYLDVVELSLGLNV</sequence>
<organism evidence="1 2">
    <name type="scientific">Ameiurus melas</name>
    <name type="common">Black bullhead</name>
    <name type="synonym">Silurus melas</name>
    <dbReference type="NCBI Taxonomy" id="219545"/>
    <lineage>
        <taxon>Eukaryota</taxon>
        <taxon>Metazoa</taxon>
        <taxon>Chordata</taxon>
        <taxon>Craniata</taxon>
        <taxon>Vertebrata</taxon>
        <taxon>Euteleostomi</taxon>
        <taxon>Actinopterygii</taxon>
        <taxon>Neopterygii</taxon>
        <taxon>Teleostei</taxon>
        <taxon>Ostariophysi</taxon>
        <taxon>Siluriformes</taxon>
        <taxon>Ictaluridae</taxon>
        <taxon>Ameiurus</taxon>
    </lineage>
</organism>
<dbReference type="AlphaFoldDB" id="A0A7J5ZUW2"/>
<reference evidence="1 2" key="1">
    <citation type="submission" date="2020-02" db="EMBL/GenBank/DDBJ databases">
        <title>A chromosome-scale genome assembly of the black bullhead catfish (Ameiurus melas).</title>
        <authorList>
            <person name="Wen M."/>
            <person name="Zham M."/>
            <person name="Cabau C."/>
            <person name="Klopp C."/>
            <person name="Donnadieu C."/>
            <person name="Roques C."/>
            <person name="Bouchez O."/>
            <person name="Lampietro C."/>
            <person name="Jouanno E."/>
            <person name="Herpin A."/>
            <person name="Louis A."/>
            <person name="Berthelot C."/>
            <person name="Parey E."/>
            <person name="Roest-Crollius H."/>
            <person name="Braasch I."/>
            <person name="Postlethwait J."/>
            <person name="Robinson-Rechavi M."/>
            <person name="Echchiki A."/>
            <person name="Begum T."/>
            <person name="Montfort J."/>
            <person name="Schartl M."/>
            <person name="Bobe J."/>
            <person name="Guiguen Y."/>
        </authorList>
    </citation>
    <scope>NUCLEOTIDE SEQUENCE [LARGE SCALE GENOMIC DNA]</scope>
    <source>
        <strain evidence="1">M_S1</strain>
        <tissue evidence="1">Blood</tissue>
    </source>
</reference>
<evidence type="ECO:0000313" key="1">
    <source>
        <dbReference type="EMBL" id="KAF4073529.1"/>
    </source>
</evidence>
<gene>
    <name evidence="1" type="ORF">AMELA_G00244160</name>
</gene>
<evidence type="ECO:0000313" key="2">
    <source>
        <dbReference type="Proteomes" id="UP000593565"/>
    </source>
</evidence>
<comment type="caution">
    <text evidence="1">The sequence shown here is derived from an EMBL/GenBank/DDBJ whole genome shotgun (WGS) entry which is preliminary data.</text>
</comment>
<keyword evidence="2" id="KW-1185">Reference proteome</keyword>
<accession>A0A7J5ZUW2</accession>
<name>A0A7J5ZUW2_AMEME</name>
<protein>
    <submittedName>
        <fullName evidence="1">Uncharacterized protein</fullName>
    </submittedName>
</protein>
<dbReference type="Proteomes" id="UP000593565">
    <property type="component" value="Unassembled WGS sequence"/>
</dbReference>